<feature type="region of interest" description="Disordered" evidence="1">
    <location>
        <begin position="38"/>
        <end position="113"/>
    </location>
</feature>
<dbReference type="Proteomes" id="UP000299102">
    <property type="component" value="Unassembled WGS sequence"/>
</dbReference>
<gene>
    <name evidence="2" type="ORF">EVAR_46871_1</name>
</gene>
<keyword evidence="3" id="KW-1185">Reference proteome</keyword>
<accession>A0A4C1XSB3</accession>
<feature type="compositionally biased region" description="Basic and acidic residues" evidence="1">
    <location>
        <begin position="60"/>
        <end position="85"/>
    </location>
</feature>
<organism evidence="2 3">
    <name type="scientific">Eumeta variegata</name>
    <name type="common">Bagworm moth</name>
    <name type="synonym">Eumeta japonica</name>
    <dbReference type="NCBI Taxonomy" id="151549"/>
    <lineage>
        <taxon>Eukaryota</taxon>
        <taxon>Metazoa</taxon>
        <taxon>Ecdysozoa</taxon>
        <taxon>Arthropoda</taxon>
        <taxon>Hexapoda</taxon>
        <taxon>Insecta</taxon>
        <taxon>Pterygota</taxon>
        <taxon>Neoptera</taxon>
        <taxon>Endopterygota</taxon>
        <taxon>Lepidoptera</taxon>
        <taxon>Glossata</taxon>
        <taxon>Ditrysia</taxon>
        <taxon>Tineoidea</taxon>
        <taxon>Psychidae</taxon>
        <taxon>Oiketicinae</taxon>
        <taxon>Eumeta</taxon>
    </lineage>
</organism>
<proteinExistence type="predicted"/>
<protein>
    <submittedName>
        <fullName evidence="2">Uncharacterized protein</fullName>
    </submittedName>
</protein>
<evidence type="ECO:0000256" key="1">
    <source>
        <dbReference type="SAM" id="MobiDB-lite"/>
    </source>
</evidence>
<feature type="compositionally biased region" description="Polar residues" evidence="1">
    <location>
        <begin position="88"/>
        <end position="98"/>
    </location>
</feature>
<name>A0A4C1XSB3_EUMVA</name>
<dbReference type="EMBL" id="BGZK01000918">
    <property type="protein sequence ID" value="GBP65077.1"/>
    <property type="molecule type" value="Genomic_DNA"/>
</dbReference>
<reference evidence="2 3" key="1">
    <citation type="journal article" date="2019" name="Commun. Biol.">
        <title>The bagworm genome reveals a unique fibroin gene that provides high tensile strength.</title>
        <authorList>
            <person name="Kono N."/>
            <person name="Nakamura H."/>
            <person name="Ohtoshi R."/>
            <person name="Tomita M."/>
            <person name="Numata K."/>
            <person name="Arakawa K."/>
        </authorList>
    </citation>
    <scope>NUCLEOTIDE SEQUENCE [LARGE SCALE GENOMIC DNA]</scope>
</reference>
<dbReference type="AlphaFoldDB" id="A0A4C1XSB3"/>
<sequence length="206" mass="22727">MDGCLFEINGLRHRLMDCDESWYLYARLHALTAIVGKSRARAQTPPVRETMSLAEGASDNELRQESRLESRRESEDQPKSSRIPERVISNTLSKNKTPPSDRRAQKSVKSGMDKVAASRCESREMLALDSALKPSAAYVVISSTTTAVTSPRPALDEVRAFASTSSKSELRLASKLKSQIGRGALLKVESEVETENKIEVKIECGT</sequence>
<evidence type="ECO:0000313" key="3">
    <source>
        <dbReference type="Proteomes" id="UP000299102"/>
    </source>
</evidence>
<evidence type="ECO:0000313" key="2">
    <source>
        <dbReference type="EMBL" id="GBP65077.1"/>
    </source>
</evidence>
<comment type="caution">
    <text evidence="2">The sequence shown here is derived from an EMBL/GenBank/DDBJ whole genome shotgun (WGS) entry which is preliminary data.</text>
</comment>